<reference evidence="1 2" key="1">
    <citation type="journal article" date="2019" name="Sci. Rep.">
        <title>Orb-weaving spider Araneus ventricosus genome elucidates the spidroin gene catalogue.</title>
        <authorList>
            <person name="Kono N."/>
            <person name="Nakamura H."/>
            <person name="Ohtoshi R."/>
            <person name="Moran D.A.P."/>
            <person name="Shinohara A."/>
            <person name="Yoshida Y."/>
            <person name="Fujiwara M."/>
            <person name="Mori M."/>
            <person name="Tomita M."/>
            <person name="Arakawa K."/>
        </authorList>
    </citation>
    <scope>NUCLEOTIDE SEQUENCE [LARGE SCALE GENOMIC DNA]</scope>
</reference>
<evidence type="ECO:0000313" key="1">
    <source>
        <dbReference type="EMBL" id="GBN16235.1"/>
    </source>
</evidence>
<accession>A0A4Y2LN50</accession>
<gene>
    <name evidence="1" type="ORF">AVEN_212588_1</name>
</gene>
<dbReference type="EMBL" id="BGPR01006120">
    <property type="protein sequence ID" value="GBN16235.1"/>
    <property type="molecule type" value="Genomic_DNA"/>
</dbReference>
<protein>
    <submittedName>
        <fullName evidence="1">Uncharacterized protein</fullName>
    </submittedName>
</protein>
<dbReference type="Proteomes" id="UP000499080">
    <property type="component" value="Unassembled WGS sequence"/>
</dbReference>
<name>A0A4Y2LN50_ARAVE</name>
<dbReference type="AlphaFoldDB" id="A0A4Y2LN50"/>
<sequence>MGLSLRFSKDSTLPKPYSVLVGEIDSPIHYALFAFSQPPTIWYPPSQQHQPVWFRSVANNSTSRRKIHNFLHFLQKSNAFDPFPKSWPIFPQISTSVTKHPLLPAMREFKTSQTSTVHPVSSCLPHITILFIWKWKVSFHQFNIQLRLLLSPSSPNSEQP</sequence>
<organism evidence="1 2">
    <name type="scientific">Araneus ventricosus</name>
    <name type="common">Orbweaver spider</name>
    <name type="synonym">Epeira ventricosa</name>
    <dbReference type="NCBI Taxonomy" id="182803"/>
    <lineage>
        <taxon>Eukaryota</taxon>
        <taxon>Metazoa</taxon>
        <taxon>Ecdysozoa</taxon>
        <taxon>Arthropoda</taxon>
        <taxon>Chelicerata</taxon>
        <taxon>Arachnida</taxon>
        <taxon>Araneae</taxon>
        <taxon>Araneomorphae</taxon>
        <taxon>Entelegynae</taxon>
        <taxon>Araneoidea</taxon>
        <taxon>Araneidae</taxon>
        <taxon>Araneus</taxon>
    </lineage>
</organism>
<proteinExistence type="predicted"/>
<keyword evidence="2" id="KW-1185">Reference proteome</keyword>
<evidence type="ECO:0000313" key="2">
    <source>
        <dbReference type="Proteomes" id="UP000499080"/>
    </source>
</evidence>
<comment type="caution">
    <text evidence="1">The sequence shown here is derived from an EMBL/GenBank/DDBJ whole genome shotgun (WGS) entry which is preliminary data.</text>
</comment>